<keyword evidence="2" id="KW-1133">Transmembrane helix</keyword>
<accession>A0ABS2HN60</accession>
<feature type="transmembrane region" description="Helical" evidence="2">
    <location>
        <begin position="12"/>
        <end position="34"/>
    </location>
</feature>
<gene>
    <name evidence="4" type="ORF">JQC93_16605</name>
</gene>
<evidence type="ECO:0000256" key="1">
    <source>
        <dbReference type="SAM" id="MobiDB-lite"/>
    </source>
</evidence>
<evidence type="ECO:0000313" key="4">
    <source>
        <dbReference type="EMBL" id="MBM7038017.1"/>
    </source>
</evidence>
<evidence type="ECO:0000313" key="5">
    <source>
        <dbReference type="Proteomes" id="UP000809621"/>
    </source>
</evidence>
<feature type="compositionally biased region" description="Basic and acidic residues" evidence="1">
    <location>
        <begin position="1264"/>
        <end position="1286"/>
    </location>
</feature>
<dbReference type="InterPro" id="IPR011836">
    <property type="entry name" value="YhdP"/>
</dbReference>
<dbReference type="InterPro" id="IPR025263">
    <property type="entry name" value="YhdP_central"/>
</dbReference>
<dbReference type="Pfam" id="PF13116">
    <property type="entry name" value="YhdP"/>
    <property type="match status" value="1"/>
</dbReference>
<dbReference type="RefSeq" id="WP_205159500.1">
    <property type="nucleotide sequence ID" value="NZ_JAFEUM010000007.1"/>
</dbReference>
<dbReference type="EMBL" id="JAFEUM010000007">
    <property type="protein sequence ID" value="MBM7038017.1"/>
    <property type="molecule type" value="Genomic_DNA"/>
</dbReference>
<keyword evidence="2" id="KW-0472">Membrane</keyword>
<reference evidence="4 5" key="1">
    <citation type="submission" date="2021-02" db="EMBL/GenBank/DDBJ databases">
        <authorList>
            <person name="Park J.-S."/>
        </authorList>
    </citation>
    <scope>NUCLEOTIDE SEQUENCE [LARGE SCALE GENOMIC DNA]</scope>
    <source>
        <strain evidence="4 5">188UL20-2</strain>
    </source>
</reference>
<feature type="region of interest" description="Disordered" evidence="1">
    <location>
        <begin position="1259"/>
        <end position="1286"/>
    </location>
</feature>
<proteinExistence type="predicted"/>
<organism evidence="4 5">
    <name type="scientific">Vibrio ulleungensis</name>
    <dbReference type="NCBI Taxonomy" id="2807619"/>
    <lineage>
        <taxon>Bacteria</taxon>
        <taxon>Pseudomonadati</taxon>
        <taxon>Pseudomonadota</taxon>
        <taxon>Gammaproteobacteria</taxon>
        <taxon>Vibrionales</taxon>
        <taxon>Vibrionaceae</taxon>
        <taxon>Vibrio</taxon>
    </lineage>
</organism>
<name>A0ABS2HN60_9VIBR</name>
<evidence type="ECO:0000259" key="3">
    <source>
        <dbReference type="Pfam" id="PF13116"/>
    </source>
</evidence>
<keyword evidence="5" id="KW-1185">Reference proteome</keyword>
<keyword evidence="2" id="KW-0812">Transmembrane</keyword>
<protein>
    <submittedName>
        <fullName evidence="4">TIGR02099 family protein</fullName>
    </submittedName>
</protein>
<dbReference type="NCBIfam" id="TIGR02099">
    <property type="entry name" value="YhdP family protein"/>
    <property type="match status" value="1"/>
</dbReference>
<dbReference type="PANTHER" id="PTHR38690">
    <property type="entry name" value="PROTEASE-RELATED"/>
    <property type="match status" value="1"/>
</dbReference>
<sequence length="1286" mass="142625">MTPFAVRFGRFILWIVVFFTVTLAVAVTSLRIALPKIDQFQPEIEAFISDYSGMNVDIGRVSGYWKNTFPSLSLEDISVQQDQQVDDFYIGQVVIRLDIVKSILTFQPQLSELTIADVEFDIRNLGQVDEASTEEAESQPGVDGLESLFFRRLHEFSLTDSVVYFSGIDGSDQQVQIEQVKWRNTGDRHQVQGILSTSEVDARSVEILADFESQHGLRDMTGDFYLSLHSLQLDHFIAPYVAENIEVEEAVVSANGWLRLENNQPVDAYIDMQPSELSWSTALQENSLVIETGTLKLEPLTQGLKVSASDFVARTNSVEWSGLDAAFNWQPELFTLNLSSVSLESLTPLVKLIPQSEELQATLNALAPKGEVEDIRVSMSDGIDSLRYSASLKNASMNQWELLPGFSSLSAELAGTADFARAKLTFIDDVLPYGDVFQAPLNIRHGFADVVWQQDQHGWRLWSEKVTAATPELQVLGAFRLDFPTDKPAFLSFYGEADLQNAGETWRYLPTLALGRSLTDYLSAAIQGGKVKTSKLLWYGQLSDFPYAQNDGVFQAWVPLQQAQFSFSTDWPAITQLQLDLLFENDAMYLDSRQADLMDVDATLIQGKIPELSSDGHIEILAAATANGRKVRDYMLATPLVDSVGATLTTIDIDSRVNAQFQLDIPFGTNKESRAWGYAKLLGNDIVINTPEMHLKNAIGTIKFDNDVVSSTGLIAELLGQPISLDFAGEQQPRGYAVNIDVIGDWDADPLGDYIGQTWIKPLKGHVPWNMGVDLQINDVGFTYQIDTNADLTFLASEYPAPLAHSFGEKGKASMQASGDQQSISARLQLPDFKFQTEIDITGEIPVLEATNWVLGNGGFKVSPIVGHHAAVRMPAFDLDAWLDVISQPQASGDVSILSEMKTPEVPKPLRVQLSTPNLQAGELEWNDVEFLARKRTDRWSAELESAQSTGKLEWLDSNKLDVYLERLNIYFPEFELDEDKTPEVPKLDKDKPLISDFDRAFFAQAPDTTIRIDDFWVQGYKVGEVDVEVVKSDNTLNWKRIDVVSGDSQLNVDGTWTLDGATSHSAFNLLLDSENNSDIMARFGFRNGIQRAPFNMKSELSWDGSPWGMKIDTLNGKVESEMGRGVISGVGGAAKFLGLFSFDSLVRRLQLDFSDVFDEGLAFDSIKGTGKIENGIFLTNDLKMDAISGDMSIRGLVNLNTEIIDAQATFKPDLTSGIPALTAFAITPQTALYVLAVTTVIAPVVEVITQVTYGIEGPMNDPQIKEQSRQKGDFEIPEEYRKQSK</sequence>
<dbReference type="PANTHER" id="PTHR38690:SF1">
    <property type="entry name" value="PROTEASE"/>
    <property type="match status" value="1"/>
</dbReference>
<feature type="domain" description="YhdP central" evidence="3">
    <location>
        <begin position="1"/>
        <end position="1265"/>
    </location>
</feature>
<evidence type="ECO:0000256" key="2">
    <source>
        <dbReference type="SAM" id="Phobius"/>
    </source>
</evidence>
<dbReference type="Proteomes" id="UP000809621">
    <property type="component" value="Unassembled WGS sequence"/>
</dbReference>
<comment type="caution">
    <text evidence="4">The sequence shown here is derived from an EMBL/GenBank/DDBJ whole genome shotgun (WGS) entry which is preliminary data.</text>
</comment>